<dbReference type="Gene3D" id="1.10.150.80">
    <property type="entry name" value="HRDC domain"/>
    <property type="match status" value="1"/>
</dbReference>
<dbReference type="InterPro" id="IPR020579">
    <property type="entry name" value="Exonuc_VII_lsu_C"/>
</dbReference>
<dbReference type="InterPro" id="IPR010997">
    <property type="entry name" value="HRDC-like_sf"/>
</dbReference>
<evidence type="ECO:0000256" key="6">
    <source>
        <dbReference type="RuleBase" id="RU004355"/>
    </source>
</evidence>
<dbReference type="Pfam" id="PF00570">
    <property type="entry name" value="HRDC"/>
    <property type="match status" value="1"/>
</dbReference>
<dbReference type="GO" id="GO:0003676">
    <property type="term" value="F:nucleic acid binding"/>
    <property type="evidence" value="ECO:0007669"/>
    <property type="project" value="InterPro"/>
</dbReference>
<comment type="similarity">
    <text evidence="5 6">Belongs to the XseA family.</text>
</comment>
<gene>
    <name evidence="5" type="primary">xseA</name>
    <name evidence="8" type="ORF">A2561_05340</name>
</gene>
<dbReference type="GO" id="GO:0006308">
    <property type="term" value="P:DNA catabolic process"/>
    <property type="evidence" value="ECO:0007669"/>
    <property type="project" value="UniProtKB-UniRule"/>
</dbReference>
<dbReference type="Pfam" id="PF13742">
    <property type="entry name" value="tRNA_anti_2"/>
    <property type="match status" value="1"/>
</dbReference>
<evidence type="ECO:0000313" key="9">
    <source>
        <dbReference type="Proteomes" id="UP000178935"/>
    </source>
</evidence>
<dbReference type="PANTHER" id="PTHR30008:SF0">
    <property type="entry name" value="EXODEOXYRIBONUCLEASE 7 LARGE SUBUNIT"/>
    <property type="match status" value="1"/>
</dbReference>
<dbReference type="Pfam" id="PF02601">
    <property type="entry name" value="Exonuc_VII_L"/>
    <property type="match status" value="1"/>
</dbReference>
<dbReference type="GO" id="GO:0008855">
    <property type="term" value="F:exodeoxyribonuclease VII activity"/>
    <property type="evidence" value="ECO:0007669"/>
    <property type="project" value="UniProtKB-UniRule"/>
</dbReference>
<dbReference type="InterPro" id="IPR002121">
    <property type="entry name" value="HRDC_dom"/>
</dbReference>
<organism evidence="8 9">
    <name type="scientific">Candidatus Staskawiczbacteria bacterium RIFOXYD1_FULL_32_13</name>
    <dbReference type="NCBI Taxonomy" id="1802234"/>
    <lineage>
        <taxon>Bacteria</taxon>
        <taxon>Candidatus Staskawicziibacteriota</taxon>
    </lineage>
</organism>
<dbReference type="PROSITE" id="PS50967">
    <property type="entry name" value="HRDC"/>
    <property type="match status" value="1"/>
</dbReference>
<dbReference type="SUPFAM" id="SSF47819">
    <property type="entry name" value="HRDC-like"/>
    <property type="match status" value="1"/>
</dbReference>
<dbReference type="Proteomes" id="UP000178935">
    <property type="component" value="Unassembled WGS sequence"/>
</dbReference>
<dbReference type="CDD" id="cd04489">
    <property type="entry name" value="ExoVII_LU_OBF"/>
    <property type="match status" value="1"/>
</dbReference>
<comment type="subcellular location">
    <subcellularLocation>
        <location evidence="5 6">Cytoplasm</location>
    </subcellularLocation>
</comment>
<dbReference type="GO" id="GO:0005737">
    <property type="term" value="C:cytoplasm"/>
    <property type="evidence" value="ECO:0007669"/>
    <property type="project" value="UniProtKB-SubCell"/>
</dbReference>
<keyword evidence="3 5" id="KW-0378">Hydrolase</keyword>
<feature type="domain" description="HRDC" evidence="7">
    <location>
        <begin position="1"/>
        <end position="79"/>
    </location>
</feature>
<dbReference type="GO" id="GO:0000166">
    <property type="term" value="F:nucleotide binding"/>
    <property type="evidence" value="ECO:0007669"/>
    <property type="project" value="InterPro"/>
</dbReference>
<dbReference type="NCBIfam" id="TIGR00237">
    <property type="entry name" value="xseA"/>
    <property type="match status" value="1"/>
</dbReference>
<dbReference type="HAMAP" id="MF_00378">
    <property type="entry name" value="Exonuc_7_L"/>
    <property type="match status" value="1"/>
</dbReference>
<protein>
    <recommendedName>
        <fullName evidence="5">Exodeoxyribonuclease 7 large subunit</fullName>
        <ecNumber evidence="5">3.1.11.6</ecNumber>
    </recommendedName>
    <alternativeName>
        <fullName evidence="5">Exodeoxyribonuclease VII large subunit</fullName>
        <shortName evidence="5">Exonuclease VII large subunit</shortName>
    </alternativeName>
</protein>
<evidence type="ECO:0000313" key="8">
    <source>
        <dbReference type="EMBL" id="OGZ89045.1"/>
    </source>
</evidence>
<evidence type="ECO:0000256" key="5">
    <source>
        <dbReference type="HAMAP-Rule" id="MF_00378"/>
    </source>
</evidence>
<evidence type="ECO:0000256" key="3">
    <source>
        <dbReference type="ARBA" id="ARBA00022801"/>
    </source>
</evidence>
<dbReference type="PANTHER" id="PTHR30008">
    <property type="entry name" value="EXODEOXYRIBONUCLEASE 7 LARGE SUBUNIT"/>
    <property type="match status" value="1"/>
</dbReference>
<keyword evidence="2 5" id="KW-0540">Nuclease</keyword>
<dbReference type="SMART" id="SM00341">
    <property type="entry name" value="HRDC"/>
    <property type="match status" value="1"/>
</dbReference>
<comment type="caution">
    <text evidence="8">The sequence shown here is derived from an EMBL/GenBank/DDBJ whole genome shotgun (WGS) entry which is preliminary data.</text>
</comment>
<dbReference type="InterPro" id="IPR003753">
    <property type="entry name" value="Exonuc_VII_L"/>
</dbReference>
<accession>A0A1G2JPI9</accession>
<keyword evidence="1 5" id="KW-0963">Cytoplasm</keyword>
<comment type="catalytic activity">
    <reaction evidence="5 6">
        <text>Exonucleolytic cleavage in either 5'- to 3'- or 3'- to 5'-direction to yield nucleoside 5'-phosphates.</text>
        <dbReference type="EC" id="3.1.11.6"/>
    </reaction>
</comment>
<evidence type="ECO:0000256" key="4">
    <source>
        <dbReference type="ARBA" id="ARBA00022839"/>
    </source>
</evidence>
<keyword evidence="4 5" id="KW-0269">Exonuclease</keyword>
<dbReference type="EMBL" id="MHPU01000012">
    <property type="protein sequence ID" value="OGZ89045.1"/>
    <property type="molecule type" value="Genomic_DNA"/>
</dbReference>
<dbReference type="InterPro" id="IPR044876">
    <property type="entry name" value="HRDC_dom_sf"/>
</dbReference>
<comment type="function">
    <text evidence="5">Bidirectionally degrades single-stranded DNA into large acid-insoluble oligonucleotides, which are then degraded further into small acid-soluble oligonucleotides.</text>
</comment>
<dbReference type="EC" id="3.1.11.6" evidence="5"/>
<evidence type="ECO:0000259" key="7">
    <source>
        <dbReference type="PROSITE" id="PS50967"/>
    </source>
</evidence>
<dbReference type="AlphaFoldDB" id="A0A1G2JPI9"/>
<name>A0A1G2JPI9_9BACT</name>
<proteinExistence type="inferred from homology"/>
<comment type="subunit">
    <text evidence="5">Heterooligomer composed of large and small subunits.</text>
</comment>
<evidence type="ECO:0000256" key="2">
    <source>
        <dbReference type="ARBA" id="ARBA00022722"/>
    </source>
</evidence>
<dbReference type="InterPro" id="IPR025824">
    <property type="entry name" value="OB-fold_nuc-bd_dom"/>
</dbReference>
<sequence>MDNNLLQKLKDWRRGAANLEGVEAFQVFANTVLENIAELKPSNRDEIMAIKGIKDKKFAKYGEEVLGIINNNGEYSKLPVNENQTNKPLSVSRYLDFLNREMVKLRARIQGEISSIDIREKVIYFSLKDSEDGSVISCLIWKSNYEISGIKFEAGIEVILEGTPDVYKSTGRLSFKTSSVELVGEGALKKAYDQLKKKLYAEGLLSKERKRAIPTFPQKIGVITSRQGAVLADFLSNIGNYGFKIIMIDSRVEGQSAVADLLLAVRTMKKKDIEVLVIMRGGGSFESLQSFNNEFLVREIASFTVPVIAAIGHDKDAPLVSLAADFEVSTPSIAATTLSKSWKEAIMLLEKHEDKIVGSFEKKIADVEQSIRRSMDVIYRVSNSIIEKYKIIRNKIDISFQNFKNNLSNTGIVIDNSFRRTVFGFKSLLSATKQKSELKISFSVFQRALVDNGVKVDDYMKISIDGFKLLFDKTKQNLENSEKNISHGNPERQLNLGYSIATIEGKIIRNIDNVNVGENIDLKIVNGVISSEIKNINKIN</sequence>
<reference evidence="8 9" key="1">
    <citation type="journal article" date="2016" name="Nat. Commun.">
        <title>Thousands of microbial genomes shed light on interconnected biogeochemical processes in an aquifer system.</title>
        <authorList>
            <person name="Anantharaman K."/>
            <person name="Brown C.T."/>
            <person name="Hug L.A."/>
            <person name="Sharon I."/>
            <person name="Castelle C.J."/>
            <person name="Probst A.J."/>
            <person name="Thomas B.C."/>
            <person name="Singh A."/>
            <person name="Wilkins M.J."/>
            <person name="Karaoz U."/>
            <person name="Brodie E.L."/>
            <person name="Williams K.H."/>
            <person name="Hubbard S.S."/>
            <person name="Banfield J.F."/>
        </authorList>
    </citation>
    <scope>NUCLEOTIDE SEQUENCE [LARGE SCALE GENOMIC DNA]</scope>
</reference>
<dbReference type="GO" id="GO:0009318">
    <property type="term" value="C:exodeoxyribonuclease VII complex"/>
    <property type="evidence" value="ECO:0007669"/>
    <property type="project" value="UniProtKB-UniRule"/>
</dbReference>
<evidence type="ECO:0000256" key="1">
    <source>
        <dbReference type="ARBA" id="ARBA00022490"/>
    </source>
</evidence>